<dbReference type="Pfam" id="PF01643">
    <property type="entry name" value="Acyl-ACP_TE"/>
    <property type="match status" value="1"/>
</dbReference>
<evidence type="ECO:0000313" key="17">
    <source>
        <dbReference type="Proteomes" id="UP000823388"/>
    </source>
</evidence>
<dbReference type="CDD" id="cd00586">
    <property type="entry name" value="4HBT"/>
    <property type="match status" value="2"/>
</dbReference>
<feature type="domain" description="Acyl-ACP thioesterase-like C-terminal" evidence="15">
    <location>
        <begin position="292"/>
        <end position="392"/>
    </location>
</feature>
<name>A0A8T0XI32_PANVG</name>
<keyword evidence="4 11" id="KW-0150">Chloroplast</keyword>
<evidence type="ECO:0000256" key="11">
    <source>
        <dbReference type="RuleBase" id="RU363096"/>
    </source>
</evidence>
<evidence type="ECO:0000256" key="12">
    <source>
        <dbReference type="SAM" id="MobiDB-lite"/>
    </source>
</evidence>
<dbReference type="OrthoDB" id="618395at2759"/>
<comment type="function">
    <text evidence="11">Plays an essential role in chain termination during de novo fatty acid synthesis.</text>
</comment>
<dbReference type="Gene3D" id="3.10.129.10">
    <property type="entry name" value="Hotdog Thioesterase"/>
    <property type="match status" value="1"/>
</dbReference>
<dbReference type="EMBL" id="CM029037">
    <property type="protein sequence ID" value="KAG2656924.1"/>
    <property type="molecule type" value="Genomic_DNA"/>
</dbReference>
<evidence type="ECO:0000256" key="2">
    <source>
        <dbReference type="ARBA" id="ARBA00006500"/>
    </source>
</evidence>
<keyword evidence="5 11" id="KW-0934">Plastid</keyword>
<evidence type="ECO:0000256" key="3">
    <source>
        <dbReference type="ARBA" id="ARBA00022516"/>
    </source>
</evidence>
<dbReference type="InterPro" id="IPR045023">
    <property type="entry name" value="FATA/B"/>
</dbReference>
<keyword evidence="8" id="KW-0809">Transit peptide</keyword>
<keyword evidence="7 11" id="KW-0276">Fatty acid metabolism</keyword>
<dbReference type="FunFam" id="3.10.129.10:FF:000014">
    <property type="entry name" value="Acyl-[acyl-carrier-protein] hydrolase"/>
    <property type="match status" value="1"/>
</dbReference>
<keyword evidence="3 11" id="KW-0444">Lipid biosynthesis</keyword>
<dbReference type="GO" id="GO:0009507">
    <property type="term" value="C:chloroplast"/>
    <property type="evidence" value="ECO:0007669"/>
    <property type="project" value="UniProtKB-SubCell"/>
</dbReference>
<proteinExistence type="inferred from homology"/>
<feature type="domain" description="Acyl-ACP-thioesterase N-terminal" evidence="14">
    <location>
        <begin position="1"/>
        <end position="119"/>
    </location>
</feature>
<evidence type="ECO:0000256" key="9">
    <source>
        <dbReference type="ARBA" id="ARBA00023098"/>
    </source>
</evidence>
<comment type="similarity">
    <text evidence="2 11">Belongs to the acyl-ACP thioesterase family.</text>
</comment>
<dbReference type="PANTHER" id="PTHR31727">
    <property type="entry name" value="OLEOYL-ACYL CARRIER PROTEIN THIOESTERASE 1, CHLOROPLASTIC"/>
    <property type="match status" value="1"/>
</dbReference>
<reference evidence="16" key="1">
    <citation type="submission" date="2020-05" db="EMBL/GenBank/DDBJ databases">
        <title>WGS assembly of Panicum virgatum.</title>
        <authorList>
            <person name="Lovell J.T."/>
            <person name="Jenkins J."/>
            <person name="Shu S."/>
            <person name="Juenger T.E."/>
            <person name="Schmutz J."/>
        </authorList>
    </citation>
    <scope>NUCLEOTIDE SEQUENCE</scope>
    <source>
        <strain evidence="16">AP13</strain>
    </source>
</reference>
<evidence type="ECO:0000256" key="5">
    <source>
        <dbReference type="ARBA" id="ARBA00022640"/>
    </source>
</evidence>
<keyword evidence="17" id="KW-1185">Reference proteome</keyword>
<dbReference type="Proteomes" id="UP000823388">
    <property type="component" value="Chromosome 1K"/>
</dbReference>
<evidence type="ECO:0000313" key="16">
    <source>
        <dbReference type="EMBL" id="KAG2656923.1"/>
    </source>
</evidence>
<organism evidence="16 17">
    <name type="scientific">Panicum virgatum</name>
    <name type="common">Blackwell switchgrass</name>
    <dbReference type="NCBI Taxonomy" id="38727"/>
    <lineage>
        <taxon>Eukaryota</taxon>
        <taxon>Viridiplantae</taxon>
        <taxon>Streptophyta</taxon>
        <taxon>Embryophyta</taxon>
        <taxon>Tracheophyta</taxon>
        <taxon>Spermatophyta</taxon>
        <taxon>Magnoliopsida</taxon>
        <taxon>Liliopsida</taxon>
        <taxon>Poales</taxon>
        <taxon>Poaceae</taxon>
        <taxon>PACMAD clade</taxon>
        <taxon>Panicoideae</taxon>
        <taxon>Panicodae</taxon>
        <taxon>Paniceae</taxon>
        <taxon>Panicinae</taxon>
        <taxon>Panicum</taxon>
        <taxon>Panicum sect. Hiantes</taxon>
    </lineage>
</organism>
<protein>
    <recommendedName>
        <fullName evidence="11">Acyl-[acyl-carrier-protein] hydrolase</fullName>
        <ecNumber evidence="11">3.1.2.-</ecNumber>
    </recommendedName>
</protein>
<keyword evidence="10 11" id="KW-0275">Fatty acid biosynthesis</keyword>
<evidence type="ECO:0000256" key="10">
    <source>
        <dbReference type="ARBA" id="ARBA00023160"/>
    </source>
</evidence>
<dbReference type="AlphaFoldDB" id="A0A8T0XI32"/>
<comment type="subcellular location">
    <subcellularLocation>
        <location evidence="1 11">Plastid</location>
        <location evidence="1 11">Chloroplast</location>
    </subcellularLocation>
</comment>
<evidence type="ECO:0000256" key="6">
    <source>
        <dbReference type="ARBA" id="ARBA00022801"/>
    </source>
</evidence>
<feature type="region of interest" description="Disordered" evidence="12">
    <location>
        <begin position="14"/>
        <end position="33"/>
    </location>
</feature>
<keyword evidence="9 11" id="KW-0443">Lipid metabolism</keyword>
<dbReference type="GO" id="GO:0000036">
    <property type="term" value="F:acyl carrier activity"/>
    <property type="evidence" value="ECO:0007669"/>
    <property type="project" value="TreeGrafter"/>
</dbReference>
<dbReference type="SUPFAM" id="SSF54637">
    <property type="entry name" value="Thioesterase/thiol ester dehydrase-isomerase"/>
    <property type="match status" value="2"/>
</dbReference>
<comment type="caution">
    <text evidence="16">The sequence shown here is derived from an EMBL/GenBank/DDBJ whole genome shotgun (WGS) entry which is preliminary data.</text>
</comment>
<dbReference type="PANTHER" id="PTHR31727:SF3">
    <property type="entry name" value="ACYL-[ACYL-CARRIER-PROTEIN] HYDROLASE"/>
    <property type="match status" value="1"/>
</dbReference>
<sequence>MAASVASSALFLAPAPASKNGTGGSSKDSLDMRGVAGNAGVARSSARLRAAVPKVSGGGKAAVTDGEDEAARPSAPRTFYNQLPDWSVLLAAITTIFLVAEQQWTLVDWKPKRPEMLIDTFGFSEQVFRQDFSIRSYEIGADRTASIETLMNHLQETALNHVKSAGLLGDGFGSTPEMSKRNLLWVVSQMQVLVEQYPCWGDTVGIDTWYSGHGKNGMRRDWHFHDRNTGQTILRATSKWVMMHKHTRKLARIPDEVRTEIAPYFFERTAIADEDSPKLPKLPGNGGPMARKYVRTGLTPRWADLDPNQHVNNVRYIGWILESAPISIFENHELATIVLDYKRECGRDSVLQSHTTVFTDCIDGSGETTLQCEHLLCLESGHTIVKARTMWRPKKTNAMGTLTPVSAGEF</sequence>
<dbReference type="GO" id="GO:0016297">
    <property type="term" value="F:fatty acyl-[ACP] hydrolase activity"/>
    <property type="evidence" value="ECO:0007669"/>
    <property type="project" value="InterPro"/>
</dbReference>
<evidence type="ECO:0000256" key="4">
    <source>
        <dbReference type="ARBA" id="ARBA00022528"/>
    </source>
</evidence>
<dbReference type="EMBL" id="CM029037">
    <property type="protein sequence ID" value="KAG2656922.1"/>
    <property type="molecule type" value="Genomic_DNA"/>
</dbReference>
<evidence type="ECO:0000259" key="15">
    <source>
        <dbReference type="Pfam" id="PF20791"/>
    </source>
</evidence>
<evidence type="ECO:0000256" key="7">
    <source>
        <dbReference type="ARBA" id="ARBA00022832"/>
    </source>
</evidence>
<dbReference type="Pfam" id="PF20791">
    <property type="entry name" value="Acyl-ACP_TE_C"/>
    <property type="match status" value="1"/>
</dbReference>
<evidence type="ECO:0000259" key="13">
    <source>
        <dbReference type="Pfam" id="PF01643"/>
    </source>
</evidence>
<dbReference type="InterPro" id="IPR002864">
    <property type="entry name" value="Acyl-ACP_thioesterase_NHD"/>
</dbReference>
<accession>A0A8T0XI32</accession>
<dbReference type="InterPro" id="IPR021113">
    <property type="entry name" value="Acyl-ACP-thioesterase_N"/>
</dbReference>
<gene>
    <name evidence="16" type="ORF">PVAP13_1KG122000</name>
</gene>
<dbReference type="Pfam" id="PF12590">
    <property type="entry name" value="Acyl-thio_N"/>
    <property type="match status" value="1"/>
</dbReference>
<dbReference type="InterPro" id="IPR029069">
    <property type="entry name" value="HotDog_dom_sf"/>
</dbReference>
<evidence type="ECO:0000256" key="8">
    <source>
        <dbReference type="ARBA" id="ARBA00022946"/>
    </source>
</evidence>
<dbReference type="EC" id="3.1.2.-" evidence="11"/>
<dbReference type="InterPro" id="IPR049427">
    <property type="entry name" value="Acyl-ACP_TE_C"/>
</dbReference>
<evidence type="ECO:0000259" key="14">
    <source>
        <dbReference type="Pfam" id="PF12590"/>
    </source>
</evidence>
<dbReference type="EMBL" id="CM029037">
    <property type="protein sequence ID" value="KAG2656923.1"/>
    <property type="molecule type" value="Genomic_DNA"/>
</dbReference>
<feature type="domain" description="Acyl-ACP thioesterase N-terminal hotdog" evidence="13">
    <location>
        <begin position="126"/>
        <end position="260"/>
    </location>
</feature>
<evidence type="ECO:0000256" key="1">
    <source>
        <dbReference type="ARBA" id="ARBA00004229"/>
    </source>
</evidence>
<keyword evidence="6 11" id="KW-0378">Hydrolase</keyword>